<name>A0A645FFQ6_9ZZZZ</name>
<dbReference type="EMBL" id="VSSQ01059712">
    <property type="protein sequence ID" value="MPN13228.1"/>
    <property type="molecule type" value="Genomic_DNA"/>
</dbReference>
<organism evidence="1">
    <name type="scientific">bioreactor metagenome</name>
    <dbReference type="NCBI Taxonomy" id="1076179"/>
    <lineage>
        <taxon>unclassified sequences</taxon>
        <taxon>metagenomes</taxon>
        <taxon>ecological metagenomes</taxon>
    </lineage>
</organism>
<evidence type="ECO:0000313" key="1">
    <source>
        <dbReference type="EMBL" id="MPN13228.1"/>
    </source>
</evidence>
<dbReference type="InterPro" id="IPR037171">
    <property type="entry name" value="NagB/RpiA_transferase-like"/>
</dbReference>
<gene>
    <name evidence="1" type="primary">nagB_55</name>
    <name evidence="1" type="ORF">SDC9_160549</name>
</gene>
<dbReference type="Gene3D" id="3.40.50.1360">
    <property type="match status" value="1"/>
</dbReference>
<comment type="caution">
    <text evidence="1">The sequence shown here is derived from an EMBL/GenBank/DDBJ whole genome shotgun (WGS) entry which is preliminary data.</text>
</comment>
<dbReference type="GO" id="GO:0004342">
    <property type="term" value="F:glucosamine-6-phosphate deaminase activity"/>
    <property type="evidence" value="ECO:0007669"/>
    <property type="project" value="UniProtKB-EC"/>
</dbReference>
<accession>A0A645FFQ6</accession>
<protein>
    <submittedName>
        <fullName evidence="1">Glucosamine-6-phosphate deaminase</fullName>
        <ecNumber evidence="1">3.5.99.6</ecNumber>
    </submittedName>
</protein>
<dbReference type="EC" id="3.5.99.6" evidence="1"/>
<keyword evidence="1" id="KW-0378">Hydrolase</keyword>
<dbReference type="SUPFAM" id="SSF100950">
    <property type="entry name" value="NagB/RpiA/CoA transferase-like"/>
    <property type="match status" value="1"/>
</dbReference>
<reference evidence="1" key="1">
    <citation type="submission" date="2019-08" db="EMBL/GenBank/DDBJ databases">
        <authorList>
            <person name="Kucharzyk K."/>
            <person name="Murdoch R.W."/>
            <person name="Higgins S."/>
            <person name="Loffler F."/>
        </authorList>
    </citation>
    <scope>NUCLEOTIDE SEQUENCE</scope>
</reference>
<sequence length="54" mass="5853">MHVNKLYAIVPSKAKANAIKATCDGPISTMCPASFLRTHKDTTLYIDEDSASLL</sequence>
<proteinExistence type="predicted"/>
<dbReference type="AlphaFoldDB" id="A0A645FFQ6"/>